<name>A0A9N8ECE9_9STRA</name>
<sequence length="189" mass="20489">MVSLSPKLSDLAEFALLGENDGDGEVNNIKGAEHYICLNHDLTRVKAKKRIIRSILDRETDLRAEGFSAKYIEDELAALSLTLTDLTKNFARFVGIADEIAAALSVRDEGHASSSSSCSDPEILSDVLSSASSSEGNSSIGSSSSFHDCAEIIPHPSLIKPKAMRVTVPKRVEKKRKKGKSKDKKMSQL</sequence>
<accession>A0A9N8ECE9</accession>
<keyword evidence="3" id="KW-1185">Reference proteome</keyword>
<reference evidence="2" key="1">
    <citation type="submission" date="2020-06" db="EMBL/GenBank/DDBJ databases">
        <authorList>
            <consortium name="Plant Systems Biology data submission"/>
        </authorList>
    </citation>
    <scope>NUCLEOTIDE SEQUENCE</scope>
    <source>
        <strain evidence="2">D6</strain>
    </source>
</reference>
<evidence type="ECO:0000256" key="1">
    <source>
        <dbReference type="SAM" id="MobiDB-lite"/>
    </source>
</evidence>
<organism evidence="2 3">
    <name type="scientific">Seminavis robusta</name>
    <dbReference type="NCBI Taxonomy" id="568900"/>
    <lineage>
        <taxon>Eukaryota</taxon>
        <taxon>Sar</taxon>
        <taxon>Stramenopiles</taxon>
        <taxon>Ochrophyta</taxon>
        <taxon>Bacillariophyta</taxon>
        <taxon>Bacillariophyceae</taxon>
        <taxon>Bacillariophycidae</taxon>
        <taxon>Naviculales</taxon>
        <taxon>Naviculaceae</taxon>
        <taxon>Seminavis</taxon>
    </lineage>
</organism>
<gene>
    <name evidence="2" type="ORF">SEMRO_742_G195830.1</name>
</gene>
<feature type="region of interest" description="Disordered" evidence="1">
    <location>
        <begin position="156"/>
        <end position="189"/>
    </location>
</feature>
<feature type="compositionally biased region" description="Basic residues" evidence="1">
    <location>
        <begin position="172"/>
        <end position="183"/>
    </location>
</feature>
<protein>
    <submittedName>
        <fullName evidence="2">Uncharacterized protein</fullName>
    </submittedName>
</protein>
<proteinExistence type="predicted"/>
<evidence type="ECO:0000313" key="2">
    <source>
        <dbReference type="EMBL" id="CAB9515839.1"/>
    </source>
</evidence>
<dbReference type="Proteomes" id="UP001153069">
    <property type="component" value="Unassembled WGS sequence"/>
</dbReference>
<comment type="caution">
    <text evidence="2">The sequence shown here is derived from an EMBL/GenBank/DDBJ whole genome shotgun (WGS) entry which is preliminary data.</text>
</comment>
<evidence type="ECO:0000313" key="3">
    <source>
        <dbReference type="Proteomes" id="UP001153069"/>
    </source>
</evidence>
<dbReference type="EMBL" id="CAICTM010000741">
    <property type="protein sequence ID" value="CAB9515839.1"/>
    <property type="molecule type" value="Genomic_DNA"/>
</dbReference>
<dbReference type="AlphaFoldDB" id="A0A9N8ECE9"/>